<reference evidence="3 4" key="2">
    <citation type="submission" date="2024-05" db="EMBL/GenBank/DDBJ databases">
        <authorList>
            <person name="Chen Y."/>
            <person name="Shah S."/>
            <person name="Dougan E. K."/>
            <person name="Thang M."/>
            <person name="Chan C."/>
        </authorList>
    </citation>
    <scope>NUCLEOTIDE SEQUENCE [LARGE SCALE GENOMIC DNA]</scope>
</reference>
<comment type="caution">
    <text evidence="2">The sequence shown here is derived from an EMBL/GenBank/DDBJ whole genome shotgun (WGS) entry which is preliminary data.</text>
</comment>
<name>A0A9P1BGD9_9DINO</name>
<proteinExistence type="predicted"/>
<evidence type="ECO:0000259" key="1">
    <source>
        <dbReference type="PROSITE" id="PS50234"/>
    </source>
</evidence>
<organism evidence="2">
    <name type="scientific">Cladocopium goreaui</name>
    <dbReference type="NCBI Taxonomy" id="2562237"/>
    <lineage>
        <taxon>Eukaryota</taxon>
        <taxon>Sar</taxon>
        <taxon>Alveolata</taxon>
        <taxon>Dinophyceae</taxon>
        <taxon>Suessiales</taxon>
        <taxon>Symbiodiniaceae</taxon>
        <taxon>Cladocopium</taxon>
    </lineage>
</organism>
<accession>A0A9P1BGD9</accession>
<dbReference type="EMBL" id="CAMXCT010000041">
    <property type="protein sequence ID" value="CAI3972901.1"/>
    <property type="molecule type" value="Genomic_DNA"/>
</dbReference>
<dbReference type="Pfam" id="PF13768">
    <property type="entry name" value="VWA_3"/>
    <property type="match status" value="1"/>
</dbReference>
<feature type="domain" description="VWFA" evidence="1">
    <location>
        <begin position="117"/>
        <end position="317"/>
    </location>
</feature>
<sequence length="325" mass="36186">MRMANEVIQGPVVPGCGVMLRLLKAKNQQQADRSIVPTRFQWFQQLCLILGVPQKSGSHRPQPLERTPLALEAWEQLSGSDEGGRVSVVLALCGDQTWRAWRVEAASSVLGMIQEENVVFVIDVSGSMQVYLEDVKSAVNLALVQQFHQMQRHFNLVTFTEGQIEFRDDLVPATPRNLEDAMRFCQHTQAGGGSNLAAAVRNAFRFKKAEAILVITDGKTEVSEDLLTQVKVHYLGHPRRAKVHTVGINCVPGRIKQRALQSLAHLTQGSFRSVCLEQDTFVPVAAGQKVKGIDLLDQQYVTTDEDTITDAVLEDPYSEDDRLQR</sequence>
<gene>
    <name evidence="2" type="ORF">C1SCF055_LOCUS1437</name>
</gene>
<evidence type="ECO:0000313" key="4">
    <source>
        <dbReference type="Proteomes" id="UP001152797"/>
    </source>
</evidence>
<dbReference type="PANTHER" id="PTHR46478">
    <property type="entry name" value="VON WILLEBRAND FACTOR A DOMAIN-CONTAINING PROTEIN 3A"/>
    <property type="match status" value="1"/>
</dbReference>
<dbReference type="PANTHER" id="PTHR46478:SF1">
    <property type="entry name" value="VON WILLEBRAND FACTOR A DOMAIN-CONTAINING PROTEIN 3A"/>
    <property type="match status" value="1"/>
</dbReference>
<dbReference type="InterPro" id="IPR036465">
    <property type="entry name" value="vWFA_dom_sf"/>
</dbReference>
<dbReference type="PROSITE" id="PS50234">
    <property type="entry name" value="VWFA"/>
    <property type="match status" value="1"/>
</dbReference>
<dbReference type="InterPro" id="IPR002035">
    <property type="entry name" value="VWF_A"/>
</dbReference>
<evidence type="ECO:0000313" key="2">
    <source>
        <dbReference type="EMBL" id="CAI3972901.1"/>
    </source>
</evidence>
<reference evidence="2" key="1">
    <citation type="submission" date="2022-10" db="EMBL/GenBank/DDBJ databases">
        <authorList>
            <person name="Chen Y."/>
            <person name="Dougan E. K."/>
            <person name="Chan C."/>
            <person name="Rhodes N."/>
            <person name="Thang M."/>
        </authorList>
    </citation>
    <scope>NUCLEOTIDE SEQUENCE</scope>
</reference>
<dbReference type="SMART" id="SM00327">
    <property type="entry name" value="VWA"/>
    <property type="match status" value="1"/>
</dbReference>
<dbReference type="AlphaFoldDB" id="A0A9P1BGD9"/>
<dbReference type="OrthoDB" id="299997at2759"/>
<protein>
    <submittedName>
        <fullName evidence="3">von Willebrand factor A domain-containing protein 3A</fullName>
    </submittedName>
</protein>
<dbReference type="Gene3D" id="3.40.50.410">
    <property type="entry name" value="von Willebrand factor, type A domain"/>
    <property type="match status" value="1"/>
</dbReference>
<dbReference type="EMBL" id="CAMXCT030000041">
    <property type="protein sequence ID" value="CAL4760213.1"/>
    <property type="molecule type" value="Genomic_DNA"/>
</dbReference>
<evidence type="ECO:0000313" key="3">
    <source>
        <dbReference type="EMBL" id="CAL4760213.1"/>
    </source>
</evidence>
<keyword evidence="4" id="KW-1185">Reference proteome</keyword>
<dbReference type="SUPFAM" id="SSF53300">
    <property type="entry name" value="vWA-like"/>
    <property type="match status" value="1"/>
</dbReference>
<dbReference type="Proteomes" id="UP001152797">
    <property type="component" value="Unassembled WGS sequence"/>
</dbReference>
<dbReference type="EMBL" id="CAMXCT020000041">
    <property type="protein sequence ID" value="CAL1126276.1"/>
    <property type="molecule type" value="Genomic_DNA"/>
</dbReference>